<dbReference type="Pfam" id="PF02899">
    <property type="entry name" value="Phage_int_SAM_1"/>
    <property type="match status" value="1"/>
</dbReference>
<dbReference type="InterPro" id="IPR010998">
    <property type="entry name" value="Integrase_recombinase_N"/>
</dbReference>
<evidence type="ECO:0000256" key="11">
    <source>
        <dbReference type="PROSITE-ProRule" id="PRU01248"/>
    </source>
</evidence>
<dbReference type="InterPro" id="IPR050090">
    <property type="entry name" value="Tyrosine_recombinase_XerCD"/>
</dbReference>
<evidence type="ECO:0000256" key="5">
    <source>
        <dbReference type="ARBA" id="ARBA00022618"/>
    </source>
</evidence>
<dbReference type="PANTHER" id="PTHR30349">
    <property type="entry name" value="PHAGE INTEGRASE-RELATED"/>
    <property type="match status" value="1"/>
</dbReference>
<evidence type="ECO:0000256" key="3">
    <source>
        <dbReference type="ARBA" id="ARBA00008857"/>
    </source>
</evidence>
<evidence type="ECO:0000256" key="8">
    <source>
        <dbReference type="ARBA" id="ARBA00023125"/>
    </source>
</evidence>
<keyword evidence="7" id="KW-0229">DNA integration</keyword>
<dbReference type="NCBIfam" id="TIGR02225">
    <property type="entry name" value="recomb_XerD"/>
    <property type="match status" value="1"/>
</dbReference>
<comment type="caution">
    <text evidence="14">The sequence shown here is derived from an EMBL/GenBank/DDBJ whole genome shotgun (WGS) entry which is preliminary data.</text>
</comment>
<evidence type="ECO:0000313" key="14">
    <source>
        <dbReference type="EMBL" id="MCT7399266.1"/>
    </source>
</evidence>
<dbReference type="InterPro" id="IPR044068">
    <property type="entry name" value="CB"/>
</dbReference>
<dbReference type="PANTHER" id="PTHR30349:SF81">
    <property type="entry name" value="TYROSINE RECOMBINASE XERC"/>
    <property type="match status" value="1"/>
</dbReference>
<evidence type="ECO:0000256" key="9">
    <source>
        <dbReference type="ARBA" id="ARBA00023172"/>
    </source>
</evidence>
<dbReference type="PROSITE" id="PS51900">
    <property type="entry name" value="CB"/>
    <property type="match status" value="1"/>
</dbReference>
<feature type="domain" description="Tyr recombinase" evidence="12">
    <location>
        <begin position="106"/>
        <end position="288"/>
    </location>
</feature>
<evidence type="ECO:0000256" key="7">
    <source>
        <dbReference type="ARBA" id="ARBA00022908"/>
    </source>
</evidence>
<sequence>MHLEIEKFIIKLHKEKDISENTELSYRRDLKKLVDYLENKGIDDFKQINESDLVGYVECLHKLGRKSSTITRSIVSIKSFFNYLFNEGLVEKNYALKLVAPKIEKHAPNVLTLNQVDALLSAPSGDTPKELRDKAMLELLYATGMRVTEIITLELKDVNLELEYVVCHDRTKERMIPFGSDAKKALVMYLRNGRDYLLGDNESDCLFLNCSGKTMSRQGFWKIIKQYGNKAEIDMEITPHVLRHTFATHLINNGAALKSVQVMLGHSDVSTTHMYLNAENRQIREAYDRAHPKA</sequence>
<dbReference type="Gene3D" id="1.10.150.130">
    <property type="match status" value="1"/>
</dbReference>
<proteinExistence type="inferred from homology"/>
<dbReference type="RefSeq" id="WP_117910200.1">
    <property type="nucleotide sequence ID" value="NZ_JAODBU010000008.1"/>
</dbReference>
<evidence type="ECO:0000256" key="6">
    <source>
        <dbReference type="ARBA" id="ARBA00022829"/>
    </source>
</evidence>
<keyword evidence="8 11" id="KW-0238">DNA-binding</keyword>
<keyword evidence="9" id="KW-0233">DNA recombination</keyword>
<dbReference type="EMBL" id="JAODBU010000008">
    <property type="protein sequence ID" value="MCT7399266.1"/>
    <property type="molecule type" value="Genomic_DNA"/>
</dbReference>
<dbReference type="PROSITE" id="PS51898">
    <property type="entry name" value="TYR_RECOMBINASE"/>
    <property type="match status" value="1"/>
</dbReference>
<comment type="function">
    <text evidence="1">Site-specific tyrosine recombinase, which acts by catalyzing the cutting and rejoining of the recombining DNA molecules.</text>
</comment>
<evidence type="ECO:0000259" key="12">
    <source>
        <dbReference type="PROSITE" id="PS51898"/>
    </source>
</evidence>
<dbReference type="Pfam" id="PF00589">
    <property type="entry name" value="Phage_integrase"/>
    <property type="match status" value="1"/>
</dbReference>
<dbReference type="CDD" id="cd00798">
    <property type="entry name" value="INT_XerDC_C"/>
    <property type="match status" value="1"/>
</dbReference>
<dbReference type="InterPro" id="IPR013762">
    <property type="entry name" value="Integrase-like_cat_sf"/>
</dbReference>
<organism evidence="14 15">
    <name type="scientific">Eubacterium album</name>
    <dbReference type="NCBI Taxonomy" id="2978477"/>
    <lineage>
        <taxon>Bacteria</taxon>
        <taxon>Bacillati</taxon>
        <taxon>Bacillota</taxon>
        <taxon>Clostridia</taxon>
        <taxon>Eubacteriales</taxon>
        <taxon>Eubacteriaceae</taxon>
        <taxon>Eubacterium</taxon>
    </lineage>
</organism>
<keyword evidence="4" id="KW-0963">Cytoplasm</keyword>
<accession>A0ABT2M183</accession>
<dbReference type="SUPFAM" id="SSF56349">
    <property type="entry name" value="DNA breaking-rejoining enzymes"/>
    <property type="match status" value="1"/>
</dbReference>
<reference evidence="14" key="1">
    <citation type="submission" date="2022-09" db="EMBL/GenBank/DDBJ databases">
        <title>Eubacterium sp. LFL-14 isolated from human feces.</title>
        <authorList>
            <person name="Liu F."/>
        </authorList>
    </citation>
    <scope>NUCLEOTIDE SEQUENCE</scope>
    <source>
        <strain evidence="14">LFL-14</strain>
    </source>
</reference>
<dbReference type="InterPro" id="IPR011010">
    <property type="entry name" value="DNA_brk_join_enz"/>
</dbReference>
<dbReference type="InterPro" id="IPR011932">
    <property type="entry name" value="Recomb_XerD"/>
</dbReference>
<keyword evidence="5" id="KW-0132">Cell division</keyword>
<dbReference type="Gene3D" id="1.10.443.10">
    <property type="entry name" value="Intergrase catalytic core"/>
    <property type="match status" value="1"/>
</dbReference>
<evidence type="ECO:0000256" key="1">
    <source>
        <dbReference type="ARBA" id="ARBA00003283"/>
    </source>
</evidence>
<protein>
    <submittedName>
        <fullName evidence="14">Site-specific tyrosine recombinase XerD</fullName>
    </submittedName>
</protein>
<evidence type="ECO:0000256" key="4">
    <source>
        <dbReference type="ARBA" id="ARBA00022490"/>
    </source>
</evidence>
<keyword evidence="15" id="KW-1185">Reference proteome</keyword>
<feature type="domain" description="Core-binding (CB)" evidence="13">
    <location>
        <begin position="1"/>
        <end position="85"/>
    </location>
</feature>
<evidence type="ECO:0000313" key="15">
    <source>
        <dbReference type="Proteomes" id="UP001431199"/>
    </source>
</evidence>
<evidence type="ECO:0000256" key="10">
    <source>
        <dbReference type="ARBA" id="ARBA00023306"/>
    </source>
</evidence>
<name>A0ABT2M183_9FIRM</name>
<dbReference type="InterPro" id="IPR004107">
    <property type="entry name" value="Integrase_SAM-like_N"/>
</dbReference>
<dbReference type="NCBIfam" id="NF001399">
    <property type="entry name" value="PRK00283.1"/>
    <property type="match status" value="1"/>
</dbReference>
<comment type="subcellular location">
    <subcellularLocation>
        <location evidence="2">Cytoplasm</location>
    </subcellularLocation>
</comment>
<dbReference type="Proteomes" id="UP001431199">
    <property type="component" value="Unassembled WGS sequence"/>
</dbReference>
<gene>
    <name evidence="14" type="primary">xerD</name>
    <name evidence="14" type="ORF">N5B56_09265</name>
</gene>
<comment type="similarity">
    <text evidence="3">Belongs to the 'phage' integrase family.</text>
</comment>
<keyword evidence="6" id="KW-0159">Chromosome partition</keyword>
<evidence type="ECO:0000256" key="2">
    <source>
        <dbReference type="ARBA" id="ARBA00004496"/>
    </source>
</evidence>
<dbReference type="InterPro" id="IPR002104">
    <property type="entry name" value="Integrase_catalytic"/>
</dbReference>
<evidence type="ECO:0000259" key="13">
    <source>
        <dbReference type="PROSITE" id="PS51900"/>
    </source>
</evidence>
<keyword evidence="10" id="KW-0131">Cell cycle</keyword>